<dbReference type="AlphaFoldDB" id="A0A7X1AXM1"/>
<evidence type="ECO:0000313" key="3">
    <source>
        <dbReference type="Proteomes" id="UP000525652"/>
    </source>
</evidence>
<accession>A0A7X1AXM1</accession>
<sequence length="228" mass="25194">MSAESDILLSSGSESVETPQESSGSAWTYSPSGESVRLFQNGSDSDSSLVSIQHSAFPSSSLTPSSSSSDHRLGVNYQTSLSDYGFLESRSTVDDSNFGPYSRGYRQSVGYGLRILDNQSLSFNIVPGVVGEYSVDRPIEDRLKLMGNLNQNLSWEVSDGFIFTQNFNTTLERTDTDDLSAVMNLDLETLFADRLSFKLSYEVHYDDSLGDELEQRDARLSTSVGFRF</sequence>
<dbReference type="EMBL" id="JACHVA010000040">
    <property type="protein sequence ID" value="MBC2600853.1"/>
    <property type="molecule type" value="Genomic_DNA"/>
</dbReference>
<organism evidence="2 3">
    <name type="scientific">Puniceicoccus vermicola</name>
    <dbReference type="NCBI Taxonomy" id="388746"/>
    <lineage>
        <taxon>Bacteria</taxon>
        <taxon>Pseudomonadati</taxon>
        <taxon>Verrucomicrobiota</taxon>
        <taxon>Opitutia</taxon>
        <taxon>Puniceicoccales</taxon>
        <taxon>Puniceicoccaceae</taxon>
        <taxon>Puniceicoccus</taxon>
    </lineage>
</organism>
<dbReference type="Pfam" id="PF04338">
    <property type="entry name" value="DUF481"/>
    <property type="match status" value="1"/>
</dbReference>
<dbReference type="Proteomes" id="UP000525652">
    <property type="component" value="Unassembled WGS sequence"/>
</dbReference>
<evidence type="ECO:0000313" key="2">
    <source>
        <dbReference type="EMBL" id="MBC2600853.1"/>
    </source>
</evidence>
<feature type="compositionally biased region" description="Polar residues" evidence="1">
    <location>
        <begin position="8"/>
        <end position="31"/>
    </location>
</feature>
<evidence type="ECO:0000256" key="1">
    <source>
        <dbReference type="SAM" id="MobiDB-lite"/>
    </source>
</evidence>
<keyword evidence="3" id="KW-1185">Reference proteome</keyword>
<feature type="region of interest" description="Disordered" evidence="1">
    <location>
        <begin position="1"/>
        <end position="31"/>
    </location>
</feature>
<name>A0A7X1AXM1_9BACT</name>
<gene>
    <name evidence="2" type="ORF">H5P30_03570</name>
</gene>
<dbReference type="InterPro" id="IPR007433">
    <property type="entry name" value="DUF481"/>
</dbReference>
<reference evidence="2 3" key="1">
    <citation type="submission" date="2020-07" db="EMBL/GenBank/DDBJ databases">
        <authorList>
            <person name="Feng X."/>
        </authorList>
    </citation>
    <scope>NUCLEOTIDE SEQUENCE [LARGE SCALE GENOMIC DNA]</scope>
    <source>
        <strain evidence="2 3">JCM14086</strain>
    </source>
</reference>
<protein>
    <submittedName>
        <fullName evidence="2">DUF481 domain-containing protein</fullName>
    </submittedName>
</protein>
<proteinExistence type="predicted"/>
<comment type="caution">
    <text evidence="2">The sequence shown here is derived from an EMBL/GenBank/DDBJ whole genome shotgun (WGS) entry which is preliminary data.</text>
</comment>